<dbReference type="GO" id="GO:0016925">
    <property type="term" value="P:protein sumoylation"/>
    <property type="evidence" value="ECO:0007669"/>
    <property type="project" value="UniProtKB-UniPathway"/>
</dbReference>
<evidence type="ECO:0000259" key="12">
    <source>
        <dbReference type="PROSITE" id="PS50800"/>
    </source>
</evidence>
<dbReference type="Pfam" id="PF02037">
    <property type="entry name" value="SAP"/>
    <property type="match status" value="1"/>
</dbReference>
<feature type="compositionally biased region" description="Polar residues" evidence="11">
    <location>
        <begin position="501"/>
        <end position="517"/>
    </location>
</feature>
<dbReference type="PANTHER" id="PTHR10782">
    <property type="entry name" value="ZINC FINGER MIZ DOMAIN-CONTAINING PROTEIN"/>
    <property type="match status" value="1"/>
</dbReference>
<dbReference type="UniPathway" id="UPA00886"/>
<dbReference type="InterPro" id="IPR038654">
    <property type="entry name" value="PINIT_sf"/>
</dbReference>
<comment type="subcellular location">
    <subcellularLocation>
        <location evidence="1">Nucleus</location>
    </subcellularLocation>
</comment>
<keyword evidence="4" id="KW-0808">Transferase</keyword>
<dbReference type="PROSITE" id="PS51466">
    <property type="entry name" value="PINIT"/>
    <property type="match status" value="1"/>
</dbReference>
<dbReference type="Pfam" id="PF02891">
    <property type="entry name" value="zf-MIZ"/>
    <property type="match status" value="1"/>
</dbReference>
<evidence type="ECO:0000256" key="6">
    <source>
        <dbReference type="ARBA" id="ARBA00022771"/>
    </source>
</evidence>
<evidence type="ECO:0000256" key="10">
    <source>
        <dbReference type="PROSITE-ProRule" id="PRU00452"/>
    </source>
</evidence>
<feature type="domain" description="PINIT" evidence="14">
    <location>
        <begin position="111"/>
        <end position="269"/>
    </location>
</feature>
<evidence type="ECO:0000256" key="7">
    <source>
        <dbReference type="ARBA" id="ARBA00022786"/>
    </source>
</evidence>
<dbReference type="Pfam" id="PF14324">
    <property type="entry name" value="PINIT"/>
    <property type="match status" value="1"/>
</dbReference>
<keyword evidence="16" id="KW-1185">Reference proteome</keyword>
<organism evidence="15 16">
    <name type="scientific">Penicillium decumbens</name>
    <dbReference type="NCBI Taxonomy" id="69771"/>
    <lineage>
        <taxon>Eukaryota</taxon>
        <taxon>Fungi</taxon>
        <taxon>Dikarya</taxon>
        <taxon>Ascomycota</taxon>
        <taxon>Pezizomycotina</taxon>
        <taxon>Eurotiomycetes</taxon>
        <taxon>Eurotiomycetidae</taxon>
        <taxon>Eurotiales</taxon>
        <taxon>Aspergillaceae</taxon>
        <taxon>Penicillium</taxon>
    </lineage>
</organism>
<dbReference type="InterPro" id="IPR003034">
    <property type="entry name" value="SAP_dom"/>
</dbReference>
<comment type="caution">
    <text evidence="15">The sequence shown here is derived from an EMBL/GenBank/DDBJ whole genome shotgun (WGS) entry which is preliminary data.</text>
</comment>
<dbReference type="CDD" id="cd16792">
    <property type="entry name" value="SP-RING_Siz-like"/>
    <property type="match status" value="1"/>
</dbReference>
<evidence type="ECO:0000256" key="8">
    <source>
        <dbReference type="ARBA" id="ARBA00022833"/>
    </source>
</evidence>
<accession>A0A1V6PP21</accession>
<dbReference type="EMBL" id="MDYL01000001">
    <property type="protein sequence ID" value="OQD78731.1"/>
    <property type="molecule type" value="Genomic_DNA"/>
</dbReference>
<protein>
    <recommendedName>
        <fullName evidence="17">SUMO ligase SizA</fullName>
    </recommendedName>
</protein>
<evidence type="ECO:0000256" key="2">
    <source>
        <dbReference type="ARBA" id="ARBA00004718"/>
    </source>
</evidence>
<dbReference type="InterPro" id="IPR013083">
    <property type="entry name" value="Znf_RING/FYVE/PHD"/>
</dbReference>
<dbReference type="Proteomes" id="UP000191522">
    <property type="component" value="Unassembled WGS sequence"/>
</dbReference>
<dbReference type="GO" id="GO:0005634">
    <property type="term" value="C:nucleus"/>
    <property type="evidence" value="ECO:0007669"/>
    <property type="project" value="UniProtKB-SubCell"/>
</dbReference>
<evidence type="ECO:0000313" key="16">
    <source>
        <dbReference type="Proteomes" id="UP000191522"/>
    </source>
</evidence>
<dbReference type="PROSITE" id="PS51044">
    <property type="entry name" value="ZF_SP_RING"/>
    <property type="match status" value="1"/>
</dbReference>
<gene>
    <name evidence="15" type="ORF">PENDEC_c001G03008</name>
</gene>
<evidence type="ECO:0008006" key="17">
    <source>
        <dbReference type="Google" id="ProtNLM"/>
    </source>
</evidence>
<keyword evidence="7" id="KW-0833">Ubl conjugation pathway</keyword>
<keyword evidence="9" id="KW-0539">Nucleus</keyword>
<dbReference type="GO" id="GO:0061665">
    <property type="term" value="F:SUMO ligase activity"/>
    <property type="evidence" value="ECO:0007669"/>
    <property type="project" value="TreeGrafter"/>
</dbReference>
<feature type="compositionally biased region" description="Polar residues" evidence="11">
    <location>
        <begin position="440"/>
        <end position="458"/>
    </location>
</feature>
<evidence type="ECO:0000259" key="13">
    <source>
        <dbReference type="PROSITE" id="PS51044"/>
    </source>
</evidence>
<dbReference type="InterPro" id="IPR004181">
    <property type="entry name" value="Znf_MIZ"/>
</dbReference>
<dbReference type="GO" id="GO:0008270">
    <property type="term" value="F:zinc ion binding"/>
    <property type="evidence" value="ECO:0007669"/>
    <property type="project" value="UniProtKB-KW"/>
</dbReference>
<evidence type="ECO:0000256" key="1">
    <source>
        <dbReference type="ARBA" id="ARBA00004123"/>
    </source>
</evidence>
<dbReference type="InterPro" id="IPR023321">
    <property type="entry name" value="PINIT"/>
</dbReference>
<feature type="compositionally biased region" description="Low complexity" evidence="11">
    <location>
        <begin position="92"/>
        <end position="105"/>
    </location>
</feature>
<keyword evidence="8" id="KW-0862">Zinc</keyword>
<feature type="domain" description="SP-RING-type" evidence="13">
    <location>
        <begin position="298"/>
        <end position="383"/>
    </location>
</feature>
<feature type="domain" description="SAP" evidence="12">
    <location>
        <begin position="17"/>
        <end position="51"/>
    </location>
</feature>
<name>A0A1V6PP21_PENDC</name>
<evidence type="ECO:0000313" key="15">
    <source>
        <dbReference type="EMBL" id="OQD78731.1"/>
    </source>
</evidence>
<dbReference type="AlphaFoldDB" id="A0A1V6PP21"/>
<dbReference type="InterPro" id="IPR036361">
    <property type="entry name" value="SAP_dom_sf"/>
</dbReference>
<dbReference type="SMART" id="SM00513">
    <property type="entry name" value="SAP"/>
    <property type="match status" value="1"/>
</dbReference>
<evidence type="ECO:0000256" key="4">
    <source>
        <dbReference type="ARBA" id="ARBA00022679"/>
    </source>
</evidence>
<evidence type="ECO:0000256" key="11">
    <source>
        <dbReference type="SAM" id="MobiDB-lite"/>
    </source>
</evidence>
<dbReference type="Gene3D" id="2.60.120.780">
    <property type="entry name" value="PINIT domain"/>
    <property type="match status" value="1"/>
</dbReference>
<dbReference type="Gene3D" id="3.30.40.10">
    <property type="entry name" value="Zinc/RING finger domain, C3HC4 (zinc finger)"/>
    <property type="match status" value="1"/>
</dbReference>
<evidence type="ECO:0000256" key="3">
    <source>
        <dbReference type="ARBA" id="ARBA00005383"/>
    </source>
</evidence>
<dbReference type="PROSITE" id="PS50800">
    <property type="entry name" value="SAP"/>
    <property type="match status" value="1"/>
</dbReference>
<evidence type="ECO:0000256" key="5">
    <source>
        <dbReference type="ARBA" id="ARBA00022723"/>
    </source>
</evidence>
<evidence type="ECO:0000256" key="9">
    <source>
        <dbReference type="ARBA" id="ARBA00023242"/>
    </source>
</evidence>
<dbReference type="STRING" id="69771.A0A1V6PP21"/>
<dbReference type="OrthoDB" id="28127at2759"/>
<keyword evidence="5" id="KW-0479">Metal-binding</keyword>
<sequence>MASPGQFPELPQLVALIKTLTNPQLKELLRNEGLAVSGVKASLQLRIIDYLERLAKSEGNGDRYDALKARIYRTAVPGTSSFQANTSFQLQPPAVSHPAPSPARSTPLGASMSPYSHTGHVSFKDSPFFTIVTHLTPIVECKVREQTRDSIELKVILSASLAADLQMDENLRVMVYCAADSGLKQFTKSDIAFPHQVELKANLDEVKANLRGLKNRPGTTQPADVTNYIRKKPGYTNNIVMTYALTQKASILARSRRKFFALVNLVRQHPVGDLVAELKSRKLISKEQVIREMKNRSQDSDIVATSSIMSLKCPLSTLRIEVPCRSVVCTHNQCFDASSFLQLQKQAPTWTCPVCSKSTSFESLQVDQYVDDILRSTSPDVDQVIIEPDGAWATPNDANGGGVTPATNDDDDDLIEISEPGISPVKQEPMPSRVMLERTPAQSQPQSREASMPSSAVRMSSKKRSASQVIDLTASDDEHDESPVPPPKRPAISFNIRGDSQPVTNSPLPSNTYPPSY</sequence>
<dbReference type="InterPro" id="IPR031141">
    <property type="entry name" value="SIZ1/2_SP-RING"/>
</dbReference>
<comment type="similarity">
    <text evidence="3">Belongs to the PIAS family.</text>
</comment>
<evidence type="ECO:0000259" key="14">
    <source>
        <dbReference type="PROSITE" id="PS51466"/>
    </source>
</evidence>
<reference evidence="16" key="1">
    <citation type="journal article" date="2017" name="Nat. Microbiol.">
        <title>Global analysis of biosynthetic gene clusters reveals vast potential of secondary metabolite production in Penicillium species.</title>
        <authorList>
            <person name="Nielsen J.C."/>
            <person name="Grijseels S."/>
            <person name="Prigent S."/>
            <person name="Ji B."/>
            <person name="Dainat J."/>
            <person name="Nielsen K.F."/>
            <person name="Frisvad J.C."/>
            <person name="Workman M."/>
            <person name="Nielsen J."/>
        </authorList>
    </citation>
    <scope>NUCLEOTIDE SEQUENCE [LARGE SCALE GENOMIC DNA]</scope>
    <source>
        <strain evidence="16">IBT 11843</strain>
    </source>
</reference>
<dbReference type="PANTHER" id="PTHR10782:SF100">
    <property type="entry name" value="LIGASE SIZA, PUTATIVE (AFU_ORTHOLOGUE AFUA_6G05240)-RELATED"/>
    <property type="match status" value="1"/>
</dbReference>
<proteinExistence type="inferred from homology"/>
<dbReference type="OMA" id="TPIVECK"/>
<dbReference type="Gene3D" id="1.10.720.30">
    <property type="entry name" value="SAP domain"/>
    <property type="match status" value="1"/>
</dbReference>
<comment type="pathway">
    <text evidence="2">Protein modification; protein sumoylation.</text>
</comment>
<feature type="region of interest" description="Disordered" evidence="11">
    <location>
        <begin position="91"/>
        <end position="111"/>
    </location>
</feature>
<keyword evidence="6 10" id="KW-0863">Zinc-finger</keyword>
<dbReference type="GO" id="GO:0000785">
    <property type="term" value="C:chromatin"/>
    <property type="evidence" value="ECO:0007669"/>
    <property type="project" value="TreeGrafter"/>
</dbReference>
<feature type="region of interest" description="Disordered" evidence="11">
    <location>
        <begin position="388"/>
        <end position="517"/>
    </location>
</feature>